<dbReference type="SUPFAM" id="SSF52821">
    <property type="entry name" value="Rhodanese/Cell cycle control phosphatase"/>
    <property type="match status" value="2"/>
</dbReference>
<dbReference type="Proteomes" id="UP000264541">
    <property type="component" value="Unassembled WGS sequence"/>
</dbReference>
<protein>
    <submittedName>
        <fullName evidence="4">Sulfurtransferase</fullName>
    </submittedName>
</protein>
<dbReference type="GO" id="GO:0004792">
    <property type="term" value="F:thiosulfate-cyanide sulfurtransferase activity"/>
    <property type="evidence" value="ECO:0007669"/>
    <property type="project" value="TreeGrafter"/>
</dbReference>
<gene>
    <name evidence="4" type="ORF">D0469_19225</name>
</gene>
<dbReference type="OrthoDB" id="9770030at2"/>
<dbReference type="SMART" id="SM00450">
    <property type="entry name" value="RHOD"/>
    <property type="match status" value="2"/>
</dbReference>
<proteinExistence type="predicted"/>
<feature type="domain" description="Rhodanese" evidence="3">
    <location>
        <begin position="165"/>
        <end position="274"/>
    </location>
</feature>
<dbReference type="InterPro" id="IPR001763">
    <property type="entry name" value="Rhodanese-like_dom"/>
</dbReference>
<accession>A0A372LDE7</accession>
<organism evidence="4 5">
    <name type="scientific">Peribacillus saganii</name>
    <dbReference type="NCBI Taxonomy" id="2303992"/>
    <lineage>
        <taxon>Bacteria</taxon>
        <taxon>Bacillati</taxon>
        <taxon>Bacillota</taxon>
        <taxon>Bacilli</taxon>
        <taxon>Bacillales</taxon>
        <taxon>Bacillaceae</taxon>
        <taxon>Peribacillus</taxon>
    </lineage>
</organism>
<evidence type="ECO:0000313" key="4">
    <source>
        <dbReference type="EMBL" id="RFU64074.1"/>
    </source>
</evidence>
<dbReference type="Gene3D" id="3.40.250.10">
    <property type="entry name" value="Rhodanese-like domain"/>
    <property type="match status" value="2"/>
</dbReference>
<dbReference type="InterPro" id="IPR045078">
    <property type="entry name" value="TST/MPST-like"/>
</dbReference>
<keyword evidence="5" id="KW-1185">Reference proteome</keyword>
<dbReference type="RefSeq" id="WP_117328350.1">
    <property type="nucleotide sequence ID" value="NZ_QVTE01000062.1"/>
</dbReference>
<dbReference type="CDD" id="cd01449">
    <property type="entry name" value="TST_Repeat_2"/>
    <property type="match status" value="1"/>
</dbReference>
<sequence>MKYFIEAETLLQWLEKKNVRVADCRFRLGHREYGRSEYEKEHIPRAAFFDIEKDLSAPKQEHGGRHPLPDILEFKSKLEAAGISNDTIVVGYDNGEGSFASRFLWMMNYIGHTDTYVLDGGFSAWKHKGYPTDAEQAVFEPGNFSISLDNSIYASYEEVKQAVEQRTDTILIDSREEKRYLGIEEPIDAKAGHIPGAINKDWIQGFQNGHFLAGTEQKQRFTELDPNKEIIVYCGSGITAAPNYIALKEAGFKKVKVYAGSFSDWISYPENPIGTLAEKKN</sequence>
<evidence type="ECO:0000256" key="1">
    <source>
        <dbReference type="ARBA" id="ARBA00022679"/>
    </source>
</evidence>
<keyword evidence="1 4" id="KW-0808">Transferase</keyword>
<dbReference type="PANTHER" id="PTHR11364:SF27">
    <property type="entry name" value="SULFURTRANSFERASE"/>
    <property type="match status" value="1"/>
</dbReference>
<feature type="domain" description="Rhodanese" evidence="3">
    <location>
        <begin position="15"/>
        <end position="134"/>
    </location>
</feature>
<dbReference type="PANTHER" id="PTHR11364">
    <property type="entry name" value="THIOSULFATE SULFERTANSFERASE"/>
    <property type="match status" value="1"/>
</dbReference>
<dbReference type="Pfam" id="PF00581">
    <property type="entry name" value="Rhodanese"/>
    <property type="match status" value="2"/>
</dbReference>
<dbReference type="AlphaFoldDB" id="A0A372LDE7"/>
<dbReference type="InterPro" id="IPR036873">
    <property type="entry name" value="Rhodanese-like_dom_sf"/>
</dbReference>
<dbReference type="EMBL" id="QVTE01000062">
    <property type="protein sequence ID" value="RFU64074.1"/>
    <property type="molecule type" value="Genomic_DNA"/>
</dbReference>
<name>A0A372LDE7_9BACI</name>
<evidence type="ECO:0000259" key="3">
    <source>
        <dbReference type="PROSITE" id="PS50206"/>
    </source>
</evidence>
<keyword evidence="2" id="KW-0677">Repeat</keyword>
<dbReference type="PROSITE" id="PS50206">
    <property type="entry name" value="RHODANESE_3"/>
    <property type="match status" value="2"/>
</dbReference>
<evidence type="ECO:0000313" key="5">
    <source>
        <dbReference type="Proteomes" id="UP000264541"/>
    </source>
</evidence>
<comment type="caution">
    <text evidence="4">The sequence shown here is derived from an EMBL/GenBank/DDBJ whole genome shotgun (WGS) entry which is preliminary data.</text>
</comment>
<reference evidence="4 5" key="1">
    <citation type="submission" date="2018-08" db="EMBL/GenBank/DDBJ databases">
        <title>Bacillus chawlae sp. nov., Bacillus glennii sp. nov., and Bacillus saganii sp. nov. Isolated from the Vehicle Assembly Building at Kennedy Space Center where the Viking Spacecraft were Assembled.</title>
        <authorList>
            <person name="Seuylemezian A."/>
            <person name="Vaishampayan P."/>
        </authorList>
    </citation>
    <scope>NUCLEOTIDE SEQUENCE [LARGE SCALE GENOMIC DNA]</scope>
    <source>
        <strain evidence="4 5">V47-23a</strain>
    </source>
</reference>
<evidence type="ECO:0000256" key="2">
    <source>
        <dbReference type="ARBA" id="ARBA00022737"/>
    </source>
</evidence>
<dbReference type="CDD" id="cd01448">
    <property type="entry name" value="TST_Repeat_1"/>
    <property type="match status" value="1"/>
</dbReference>